<proteinExistence type="predicted"/>
<accession>A0A0V1BE43</accession>
<gene>
    <name evidence="2" type="ORF">T01_15269</name>
</gene>
<feature type="transmembrane region" description="Helical" evidence="1">
    <location>
        <begin position="6"/>
        <end position="27"/>
    </location>
</feature>
<evidence type="ECO:0000256" key="1">
    <source>
        <dbReference type="SAM" id="Phobius"/>
    </source>
</evidence>
<keyword evidence="3" id="KW-1185">Reference proteome</keyword>
<evidence type="ECO:0000313" key="2">
    <source>
        <dbReference type="EMBL" id="KRY35380.1"/>
    </source>
</evidence>
<dbReference type="AlphaFoldDB" id="A0A0V1BE43"/>
<dbReference type="Proteomes" id="UP000054776">
    <property type="component" value="Unassembled WGS sequence"/>
</dbReference>
<keyword evidence="1" id="KW-0472">Membrane</keyword>
<organism evidence="2 3">
    <name type="scientific">Trichinella spiralis</name>
    <name type="common">Trichina worm</name>
    <dbReference type="NCBI Taxonomy" id="6334"/>
    <lineage>
        <taxon>Eukaryota</taxon>
        <taxon>Metazoa</taxon>
        <taxon>Ecdysozoa</taxon>
        <taxon>Nematoda</taxon>
        <taxon>Enoplea</taxon>
        <taxon>Dorylaimia</taxon>
        <taxon>Trichinellida</taxon>
        <taxon>Trichinellidae</taxon>
        <taxon>Trichinella</taxon>
    </lineage>
</organism>
<protein>
    <submittedName>
        <fullName evidence="2">Uncharacterized protein</fullName>
    </submittedName>
</protein>
<sequence>MTFVSIIKAMVSACIVNIGALLLHIFITTLAMGTDTAECTWSDTAPTRSVRCRVCIVSKQCINHSSHRDVKPKNKAFFCFYDARYHTMQLKRLASVDPRPVTDVYDELESIVPTT</sequence>
<dbReference type="InParanoid" id="A0A0V1BE43"/>
<name>A0A0V1BE43_TRISP</name>
<evidence type="ECO:0000313" key="3">
    <source>
        <dbReference type="Proteomes" id="UP000054776"/>
    </source>
</evidence>
<reference evidence="2 3" key="1">
    <citation type="submission" date="2015-01" db="EMBL/GenBank/DDBJ databases">
        <title>Evolution of Trichinella species and genotypes.</title>
        <authorList>
            <person name="Korhonen P.K."/>
            <person name="Edoardo P."/>
            <person name="Giuseppe L.R."/>
            <person name="Gasser R.B."/>
        </authorList>
    </citation>
    <scope>NUCLEOTIDE SEQUENCE [LARGE SCALE GENOMIC DNA]</scope>
    <source>
        <strain evidence="2">ISS3</strain>
    </source>
</reference>
<dbReference type="EMBL" id="JYDH01000054">
    <property type="protein sequence ID" value="KRY35380.1"/>
    <property type="molecule type" value="Genomic_DNA"/>
</dbReference>
<keyword evidence="1" id="KW-1133">Transmembrane helix</keyword>
<comment type="caution">
    <text evidence="2">The sequence shown here is derived from an EMBL/GenBank/DDBJ whole genome shotgun (WGS) entry which is preliminary data.</text>
</comment>
<keyword evidence="1" id="KW-0812">Transmembrane</keyword>